<dbReference type="GO" id="GO:0005615">
    <property type="term" value="C:extracellular space"/>
    <property type="evidence" value="ECO:0007669"/>
    <property type="project" value="InterPro"/>
</dbReference>
<dbReference type="InterPro" id="IPR023796">
    <property type="entry name" value="Serpin_dom"/>
</dbReference>
<comment type="caution">
    <text evidence="6">The sequence shown here is derived from an EMBL/GenBank/DDBJ whole genome shotgun (WGS) entry which is preliminary data.</text>
</comment>
<dbReference type="Pfam" id="PF00079">
    <property type="entry name" value="Serpin"/>
    <property type="match status" value="2"/>
</dbReference>
<dbReference type="InterPro" id="IPR042185">
    <property type="entry name" value="Serpin_sf_2"/>
</dbReference>
<dbReference type="Gene3D" id="2.30.39.10">
    <property type="entry name" value="Alpha-1-antitrypsin, domain 1"/>
    <property type="match status" value="2"/>
</dbReference>
<dbReference type="PANTHER" id="PTHR11461">
    <property type="entry name" value="SERINE PROTEASE INHIBITOR, SERPIN"/>
    <property type="match status" value="1"/>
</dbReference>
<dbReference type="InterPro" id="IPR042178">
    <property type="entry name" value="Serpin_sf_1"/>
</dbReference>
<dbReference type="InterPro" id="IPR023795">
    <property type="entry name" value="Serpin_CS"/>
</dbReference>
<evidence type="ECO:0000313" key="7">
    <source>
        <dbReference type="Proteomes" id="UP001367676"/>
    </source>
</evidence>
<evidence type="ECO:0000256" key="4">
    <source>
        <dbReference type="RuleBase" id="RU000411"/>
    </source>
</evidence>
<dbReference type="SUPFAM" id="SSF56574">
    <property type="entry name" value="Serpins"/>
    <property type="match status" value="2"/>
</dbReference>
<feature type="domain" description="Serpin" evidence="5">
    <location>
        <begin position="13"/>
        <end position="302"/>
    </location>
</feature>
<evidence type="ECO:0000256" key="2">
    <source>
        <dbReference type="ARBA" id="ARBA00022690"/>
    </source>
</evidence>
<sequence>MSMTTTNIITMIINMVKRLTESEKELSADAATLKNVFKKDDKPGFSYANASLAVGVFAQKDFPVRQEYVDDVQKSFLTKVENLDFRGNEATDTINKFASDYTKGRIPKLFPSPLDADTKLVLVSTLYFHGVWKNDFLEANTKLEKFNTGTKDIEVPMMKDIQFVPYHHNHELQFEAIQIPYFDEDYVMSIVLPHKTQTLMNLTHYLNGHELHATFQDSTTKGVEYKIPKMKIKWAKSLKSVLEKEGLKTIFEKPDFSKLTPVPTLTVTDVYHVAEIEVEEKGTVASAATAVKFPIETKITSLALKLLRNLYNDSNPENVIFSPLNLFTAFGLCHLGALGVTQKEVSNFMELPENEELTLALHQNISSAVFAVKNVEKTTIHSVNGMFVEKLIPLRTAFLANVKKYYNSDVVHVDFEHGGYAATNYINKWISEETKNRIHELFRKPLSSSTKAVIASSVYFSANWAFPFKDYMTQEDQFNTGFENVSIATMRNKKEVRYIDYEAASFEAIALPYDGDEFFMYFLLPYANQTIKNLTNNLTADELQAIIANMNESFAYVDYKIPKTKLKRTVAMSEHLKRMGVQRLFTNANFSNMVQSMDLNLSEITHAAEIGTDEKGTVASGVSTLEYEVYSEYVSLAEPVKFYVDKPFVFFVTHVRTSIPIFFGLVHNPKG</sequence>
<dbReference type="CDD" id="cd00172">
    <property type="entry name" value="serpin"/>
    <property type="match status" value="2"/>
</dbReference>
<dbReference type="Proteomes" id="UP001367676">
    <property type="component" value="Unassembled WGS sequence"/>
</dbReference>
<organism evidence="6 7">
    <name type="scientific">Parthenolecanium corni</name>
    <dbReference type="NCBI Taxonomy" id="536013"/>
    <lineage>
        <taxon>Eukaryota</taxon>
        <taxon>Metazoa</taxon>
        <taxon>Ecdysozoa</taxon>
        <taxon>Arthropoda</taxon>
        <taxon>Hexapoda</taxon>
        <taxon>Insecta</taxon>
        <taxon>Pterygota</taxon>
        <taxon>Neoptera</taxon>
        <taxon>Paraneoptera</taxon>
        <taxon>Hemiptera</taxon>
        <taxon>Sternorrhyncha</taxon>
        <taxon>Coccoidea</taxon>
        <taxon>Coccidae</taxon>
        <taxon>Parthenolecanium</taxon>
    </lineage>
</organism>
<dbReference type="Gene3D" id="3.30.497.10">
    <property type="entry name" value="Antithrombin, subunit I, domain 2"/>
    <property type="match status" value="2"/>
</dbReference>
<evidence type="ECO:0000259" key="5">
    <source>
        <dbReference type="SMART" id="SM00093"/>
    </source>
</evidence>
<keyword evidence="7" id="KW-1185">Reference proteome</keyword>
<dbReference type="InterPro" id="IPR036186">
    <property type="entry name" value="Serpin_sf"/>
</dbReference>
<feature type="domain" description="Serpin" evidence="5">
    <location>
        <begin position="304"/>
        <end position="669"/>
    </location>
</feature>
<dbReference type="EMBL" id="JBBCAQ010000003">
    <property type="protein sequence ID" value="KAK7604597.1"/>
    <property type="molecule type" value="Genomic_DNA"/>
</dbReference>
<evidence type="ECO:0000313" key="6">
    <source>
        <dbReference type="EMBL" id="KAK7604597.1"/>
    </source>
</evidence>
<dbReference type="AlphaFoldDB" id="A0AAN9TTH2"/>
<evidence type="ECO:0000256" key="1">
    <source>
        <dbReference type="ARBA" id="ARBA00009500"/>
    </source>
</evidence>
<dbReference type="PROSITE" id="PS00284">
    <property type="entry name" value="SERPIN"/>
    <property type="match status" value="1"/>
</dbReference>
<dbReference type="GO" id="GO:0004867">
    <property type="term" value="F:serine-type endopeptidase inhibitor activity"/>
    <property type="evidence" value="ECO:0007669"/>
    <property type="project" value="UniProtKB-KW"/>
</dbReference>
<evidence type="ECO:0000256" key="3">
    <source>
        <dbReference type="ARBA" id="ARBA00022900"/>
    </source>
</evidence>
<reference evidence="6 7" key="1">
    <citation type="submission" date="2024-03" db="EMBL/GenBank/DDBJ databases">
        <title>Adaptation during the transition from Ophiocordyceps entomopathogen to insect associate is accompanied by gene loss and intensified selection.</title>
        <authorList>
            <person name="Ward C.M."/>
            <person name="Onetto C.A."/>
            <person name="Borneman A.R."/>
        </authorList>
    </citation>
    <scope>NUCLEOTIDE SEQUENCE [LARGE SCALE GENOMIC DNA]</scope>
    <source>
        <strain evidence="6">AWRI1</strain>
        <tissue evidence="6">Single Adult Female</tissue>
    </source>
</reference>
<dbReference type="SMART" id="SM00093">
    <property type="entry name" value="SERPIN"/>
    <property type="match status" value="2"/>
</dbReference>
<protein>
    <recommendedName>
        <fullName evidence="5">Serpin domain-containing protein</fullName>
    </recommendedName>
</protein>
<keyword evidence="2" id="KW-0646">Protease inhibitor</keyword>
<gene>
    <name evidence="6" type="ORF">V9T40_005783</name>
</gene>
<name>A0AAN9TTH2_9HEMI</name>
<comment type="similarity">
    <text evidence="1 4">Belongs to the serpin family.</text>
</comment>
<keyword evidence="3" id="KW-0722">Serine protease inhibitor</keyword>
<dbReference type="PANTHER" id="PTHR11461:SF211">
    <property type="entry name" value="GH10112P-RELATED"/>
    <property type="match status" value="1"/>
</dbReference>
<proteinExistence type="inferred from homology"/>
<accession>A0AAN9TTH2</accession>
<dbReference type="InterPro" id="IPR000215">
    <property type="entry name" value="Serpin_fam"/>
</dbReference>